<accession>A0ABW3Y9V0</accession>
<evidence type="ECO:0000256" key="3">
    <source>
        <dbReference type="ARBA" id="ARBA00023186"/>
    </source>
</evidence>
<dbReference type="InterPro" id="IPR043129">
    <property type="entry name" value="ATPase_NBD"/>
</dbReference>
<evidence type="ECO:0000256" key="1">
    <source>
        <dbReference type="ARBA" id="ARBA00022741"/>
    </source>
</evidence>
<sequence length="654" mass="71739">MVVAIDFGTHGTGYAYVAVSRDNDDPEVRDARIAFRPSWPDAPPRGQSGKELTAIAVDAKGRAVDWGFTAKLRWADTSPERRAALGLGGFAYAFKMALSPIPETRSVAQAEGTIDLTDEAVLRTLIASTLARMRAGALADIRRDMGEIRERDIRWCVTVPAIWSSAQKQFMREAIEASGFVEPAHVLIGIEPEAAALYCLTTPGRALDGRGRGTRPRTDTDTRVVVVDCGGGTVDISAYEARPAEDGRLALAEIGEGSIGDALGSQYVNHALRRQVLADRFGAELLTRLESGALRESINSIEDEWEGWKHHVSVNAEAGCAPVVAAPATLTVPQELWAALPLPVCERLTELADGEERTIVLPAGEVQRLFDTVIDPILDLIAGKLAEVRREVGPAPVTMVLVGGFVHNEYLRRRIRHRFDGEAVVLRPNDPRKAVLRGGVHFCYAPEQIWERRSARTYGIRQSLKFRHGVDDPRRMHVDHSGEGWRCADRFLVVVTRGRAVKVDQSFVHRTRPTLRDQAVLDLEFFWTDQLDPQYVDEPDVFPLQRMKVDISATVGLPVKQRYVRVEMFFGETTIRAVAVNERTGSRAEVEMQFDPLFAALRRPPTSPSPTSPSPASPSPASPSPTSPSPASPSPASPSPTSPSPANPSTRERQ</sequence>
<reference evidence="6" key="1">
    <citation type="journal article" date="2019" name="Int. J. Syst. Evol. Microbiol.">
        <title>The Global Catalogue of Microorganisms (GCM) 10K type strain sequencing project: providing services to taxonomists for standard genome sequencing and annotation.</title>
        <authorList>
            <consortium name="The Broad Institute Genomics Platform"/>
            <consortium name="The Broad Institute Genome Sequencing Center for Infectious Disease"/>
            <person name="Wu L."/>
            <person name="Ma J."/>
        </authorList>
    </citation>
    <scope>NUCLEOTIDE SEQUENCE [LARGE SCALE GENOMIC DNA]</scope>
    <source>
        <strain evidence="6">JCM 31037</strain>
    </source>
</reference>
<keyword evidence="3" id="KW-0143">Chaperone</keyword>
<name>A0ABW3Y9V0_9ACTN</name>
<proteinExistence type="predicted"/>
<dbReference type="PANTHER" id="PTHR14187">
    <property type="entry name" value="ALPHA KINASE/ELONGATION FACTOR 2 KINASE"/>
    <property type="match status" value="1"/>
</dbReference>
<evidence type="ECO:0000313" key="5">
    <source>
        <dbReference type="EMBL" id="MFD1321136.1"/>
    </source>
</evidence>
<keyword evidence="6" id="KW-1185">Reference proteome</keyword>
<dbReference type="SUPFAM" id="SSF53067">
    <property type="entry name" value="Actin-like ATPase domain"/>
    <property type="match status" value="2"/>
</dbReference>
<dbReference type="Gene3D" id="3.30.420.40">
    <property type="match status" value="2"/>
</dbReference>
<evidence type="ECO:0000313" key="6">
    <source>
        <dbReference type="Proteomes" id="UP001597260"/>
    </source>
</evidence>
<dbReference type="EMBL" id="JBHTMP010000009">
    <property type="protein sequence ID" value="MFD1321136.1"/>
    <property type="molecule type" value="Genomic_DNA"/>
</dbReference>
<dbReference type="PANTHER" id="PTHR14187:SF5">
    <property type="entry name" value="HEAT SHOCK 70 KDA PROTEIN 12A"/>
    <property type="match status" value="1"/>
</dbReference>
<feature type="region of interest" description="Disordered" evidence="4">
    <location>
        <begin position="600"/>
        <end position="654"/>
    </location>
</feature>
<evidence type="ECO:0000256" key="2">
    <source>
        <dbReference type="ARBA" id="ARBA00022840"/>
    </source>
</evidence>
<protein>
    <submittedName>
        <fullName evidence="5">Hsp70 family protein</fullName>
    </submittedName>
</protein>
<comment type="caution">
    <text evidence="5">The sequence shown here is derived from an EMBL/GenBank/DDBJ whole genome shotgun (WGS) entry which is preliminary data.</text>
</comment>
<gene>
    <name evidence="5" type="ORF">ACFQ4H_08550</name>
</gene>
<dbReference type="Pfam" id="PF00012">
    <property type="entry name" value="HSP70"/>
    <property type="match status" value="1"/>
</dbReference>
<dbReference type="InterPro" id="IPR013126">
    <property type="entry name" value="Hsp_70_fam"/>
</dbReference>
<organism evidence="5 6">
    <name type="scientific">Micromonospora sonneratiae</name>
    <dbReference type="NCBI Taxonomy" id="1184706"/>
    <lineage>
        <taxon>Bacteria</taxon>
        <taxon>Bacillati</taxon>
        <taxon>Actinomycetota</taxon>
        <taxon>Actinomycetes</taxon>
        <taxon>Micromonosporales</taxon>
        <taxon>Micromonosporaceae</taxon>
        <taxon>Micromonospora</taxon>
    </lineage>
</organism>
<dbReference type="Gene3D" id="3.90.640.10">
    <property type="entry name" value="Actin, Chain A, domain 4"/>
    <property type="match status" value="1"/>
</dbReference>
<keyword evidence="1" id="KW-0547">Nucleotide-binding</keyword>
<dbReference type="Proteomes" id="UP001597260">
    <property type="component" value="Unassembled WGS sequence"/>
</dbReference>
<feature type="compositionally biased region" description="Pro residues" evidence="4">
    <location>
        <begin position="605"/>
        <end position="646"/>
    </location>
</feature>
<keyword evidence="2" id="KW-0067">ATP-binding</keyword>
<dbReference type="RefSeq" id="WP_377568999.1">
    <property type="nucleotide sequence ID" value="NZ_JBHTMP010000009.1"/>
</dbReference>
<evidence type="ECO:0000256" key="4">
    <source>
        <dbReference type="SAM" id="MobiDB-lite"/>
    </source>
</evidence>